<organism evidence="15 16">
    <name type="scientific">Saccoglossus kowalevskii</name>
    <name type="common">Acorn worm</name>
    <dbReference type="NCBI Taxonomy" id="10224"/>
    <lineage>
        <taxon>Eukaryota</taxon>
        <taxon>Metazoa</taxon>
        <taxon>Hemichordata</taxon>
        <taxon>Enteropneusta</taxon>
        <taxon>Harrimaniidae</taxon>
        <taxon>Saccoglossus</taxon>
    </lineage>
</organism>
<evidence type="ECO:0000256" key="1">
    <source>
        <dbReference type="ARBA" id="ARBA00004123"/>
    </source>
</evidence>
<keyword evidence="10" id="KW-0539">Nucleus</keyword>
<evidence type="ECO:0000256" key="11">
    <source>
        <dbReference type="ARBA" id="ARBA00024653"/>
    </source>
</evidence>
<reference evidence="16" key="1">
    <citation type="submission" date="2025-08" db="UniProtKB">
        <authorList>
            <consortium name="RefSeq"/>
        </authorList>
    </citation>
    <scope>IDENTIFICATION</scope>
    <source>
        <tissue evidence="16">Testes</tissue>
    </source>
</reference>
<feature type="region of interest" description="Disordered" evidence="13">
    <location>
        <begin position="863"/>
        <end position="1007"/>
    </location>
</feature>
<feature type="region of interest" description="Disordered" evidence="13">
    <location>
        <begin position="129"/>
        <end position="249"/>
    </location>
</feature>
<dbReference type="Proteomes" id="UP000694865">
    <property type="component" value="Unplaced"/>
</dbReference>
<feature type="domain" description="AF4/FMR2 C-terminal homology" evidence="14">
    <location>
        <begin position="1059"/>
        <end position="1203"/>
    </location>
</feature>
<keyword evidence="6" id="KW-0562">Pair-rule protein</keyword>
<dbReference type="InterPro" id="IPR043640">
    <property type="entry name" value="AF4/FMR2_CHD"/>
</dbReference>
<feature type="compositionally biased region" description="Polar residues" evidence="13">
    <location>
        <begin position="962"/>
        <end position="971"/>
    </location>
</feature>
<gene>
    <name evidence="16" type="primary">LOC100366978</name>
</gene>
<dbReference type="Pfam" id="PF05110">
    <property type="entry name" value="AF-4"/>
    <property type="match status" value="2"/>
</dbReference>
<feature type="region of interest" description="Disordered" evidence="13">
    <location>
        <begin position="1"/>
        <end position="20"/>
    </location>
</feature>
<evidence type="ECO:0000256" key="9">
    <source>
        <dbReference type="ARBA" id="ARBA00023163"/>
    </source>
</evidence>
<keyword evidence="9" id="KW-0804">Transcription</keyword>
<feature type="compositionally biased region" description="Basic and acidic residues" evidence="13">
    <location>
        <begin position="151"/>
        <end position="162"/>
    </location>
</feature>
<dbReference type="PANTHER" id="PTHR10528">
    <property type="entry name" value="AF4/FMR2 FAMILY MEMBER"/>
    <property type="match status" value="1"/>
</dbReference>
<feature type="compositionally biased region" description="Basic and acidic residues" evidence="13">
    <location>
        <begin position="761"/>
        <end position="776"/>
    </location>
</feature>
<feature type="compositionally biased region" description="Basic and acidic residues" evidence="13">
    <location>
        <begin position="131"/>
        <end position="143"/>
    </location>
</feature>
<comment type="function">
    <text evidence="11">Has a role in transcriptional regulation. Acts in parallel with the Ras/MAPK and the PI3K/PKB pathways in the control of cell identity and cellular growth. Essential for regulation of the cytoskeleton and cell growth but not for cell proliferation or growth rate. Required specifically for the microtubule-based basal transport of lipid droplets. Plays a partially redundant function downstream of Raf in cell fate specification in the developing eye. Pair-rule protein that regulates embryonic cellularization, gastrulation and segmentation.</text>
</comment>
<feature type="compositionally biased region" description="Basic and acidic residues" evidence="13">
    <location>
        <begin position="896"/>
        <end position="961"/>
    </location>
</feature>
<comment type="subcellular location">
    <subcellularLocation>
        <location evidence="1">Nucleus</location>
    </subcellularLocation>
</comment>
<keyword evidence="7" id="KW-0805">Transcription regulation</keyword>
<feature type="region of interest" description="Disordered" evidence="13">
    <location>
        <begin position="396"/>
        <end position="472"/>
    </location>
</feature>
<dbReference type="RefSeq" id="XP_006820494.1">
    <property type="nucleotide sequence ID" value="XM_006820431.1"/>
</dbReference>
<evidence type="ECO:0000256" key="2">
    <source>
        <dbReference type="ARBA" id="ARBA00007354"/>
    </source>
</evidence>
<feature type="compositionally biased region" description="Basic and acidic residues" evidence="13">
    <location>
        <begin position="668"/>
        <end position="680"/>
    </location>
</feature>
<evidence type="ECO:0000256" key="12">
    <source>
        <dbReference type="ARBA" id="ARBA00032149"/>
    </source>
</evidence>
<evidence type="ECO:0000256" key="10">
    <source>
        <dbReference type="ARBA" id="ARBA00023242"/>
    </source>
</evidence>
<feature type="compositionally biased region" description="Basic and acidic residues" evidence="13">
    <location>
        <begin position="186"/>
        <end position="202"/>
    </location>
</feature>
<feature type="region of interest" description="Disordered" evidence="13">
    <location>
        <begin position="484"/>
        <end position="776"/>
    </location>
</feature>
<keyword evidence="5" id="KW-0597">Phosphoprotein</keyword>
<feature type="compositionally biased region" description="Polar residues" evidence="13">
    <location>
        <begin position="507"/>
        <end position="525"/>
    </location>
</feature>
<evidence type="ECO:0000256" key="7">
    <source>
        <dbReference type="ARBA" id="ARBA00023015"/>
    </source>
</evidence>
<proteinExistence type="inferred from homology"/>
<dbReference type="GeneID" id="100366978"/>
<feature type="compositionally biased region" description="Basic and acidic residues" evidence="13">
    <location>
        <begin position="9"/>
        <end position="20"/>
    </location>
</feature>
<evidence type="ECO:0000256" key="8">
    <source>
        <dbReference type="ARBA" id="ARBA00023125"/>
    </source>
</evidence>
<feature type="compositionally biased region" description="Low complexity" evidence="13">
    <location>
        <begin position="427"/>
        <end position="438"/>
    </location>
</feature>
<feature type="compositionally biased region" description="Low complexity" evidence="13">
    <location>
        <begin position="445"/>
        <end position="462"/>
    </location>
</feature>
<evidence type="ECO:0000256" key="4">
    <source>
        <dbReference type="ARBA" id="ARBA00022473"/>
    </source>
</evidence>
<evidence type="ECO:0000256" key="3">
    <source>
        <dbReference type="ARBA" id="ARBA00021888"/>
    </source>
</evidence>
<dbReference type="Pfam" id="PF18876">
    <property type="entry name" value="AFF4_CHD"/>
    <property type="match status" value="1"/>
</dbReference>
<evidence type="ECO:0000313" key="15">
    <source>
        <dbReference type="Proteomes" id="UP000694865"/>
    </source>
</evidence>
<feature type="compositionally biased region" description="Basic and acidic residues" evidence="13">
    <location>
        <begin position="987"/>
        <end position="1007"/>
    </location>
</feature>
<feature type="compositionally biased region" description="Basic and acidic residues" evidence="13">
    <location>
        <begin position="649"/>
        <end position="659"/>
    </location>
</feature>
<comment type="similarity">
    <text evidence="2">Belongs to the AF4 family.</text>
</comment>
<evidence type="ECO:0000313" key="16">
    <source>
        <dbReference type="RefSeq" id="XP_006820494.1"/>
    </source>
</evidence>
<dbReference type="PANTHER" id="PTHR10528:SF17">
    <property type="entry name" value="AF4_FMR2 FAMILY MEMBER LILLI"/>
    <property type="match status" value="1"/>
</dbReference>
<name>A0ABM0MKF3_SACKO</name>
<evidence type="ECO:0000256" key="13">
    <source>
        <dbReference type="SAM" id="MobiDB-lite"/>
    </source>
</evidence>
<evidence type="ECO:0000259" key="14">
    <source>
        <dbReference type="Pfam" id="PF18876"/>
    </source>
</evidence>
<keyword evidence="15" id="KW-1185">Reference proteome</keyword>
<dbReference type="Gene3D" id="6.10.250.2670">
    <property type="match status" value="1"/>
</dbReference>
<keyword evidence="4" id="KW-0217">Developmental protein</keyword>
<feature type="compositionally biased region" description="Polar residues" evidence="13">
    <location>
        <begin position="171"/>
        <end position="183"/>
    </location>
</feature>
<feature type="compositionally biased region" description="Polar residues" evidence="13">
    <location>
        <begin position="487"/>
        <end position="499"/>
    </location>
</feature>
<dbReference type="InterPro" id="IPR007797">
    <property type="entry name" value="AF4/FMR2"/>
</dbReference>
<protein>
    <recommendedName>
        <fullName evidence="3">AF4/FMR2 family member lilli</fullName>
    </recommendedName>
    <alternativeName>
        <fullName evidence="12">Protein lilliputian</fullName>
    </alternativeName>
</protein>
<feature type="compositionally biased region" description="Basic and acidic residues" evidence="13">
    <location>
        <begin position="215"/>
        <end position="246"/>
    </location>
</feature>
<evidence type="ECO:0000256" key="6">
    <source>
        <dbReference type="ARBA" id="ARBA00022788"/>
    </source>
</evidence>
<feature type="compositionally biased region" description="Basic and acidic residues" evidence="13">
    <location>
        <begin position="400"/>
        <end position="409"/>
    </location>
</feature>
<accession>A0ABM0MKF3</accession>
<keyword evidence="8" id="KW-0238">DNA-binding</keyword>
<feature type="compositionally biased region" description="Polar residues" evidence="13">
    <location>
        <begin position="868"/>
        <end position="882"/>
    </location>
</feature>
<feature type="compositionally biased region" description="Low complexity" evidence="13">
    <location>
        <begin position="725"/>
        <end position="759"/>
    </location>
</feature>
<feature type="compositionally biased region" description="Low complexity" evidence="13">
    <location>
        <begin position="590"/>
        <end position="604"/>
    </location>
</feature>
<evidence type="ECO:0000256" key="5">
    <source>
        <dbReference type="ARBA" id="ARBA00022553"/>
    </source>
</evidence>
<sequence length="1233" mass="135593">MSAIHNKRSTPDKDRERMKELDRMRRHEMHTTMKKEPIDNAPLFGNPVKVAKPIDDMSKMIHNTLGSYETVKDQLTERSNYLLLGIPKQPPTPVVGKGNDEIFTVPSGVTHNGTDKAMMPGHCSAATSVKMKTETKPKTADHKASRKKSHRPSERKLSVDKNKVKKHNASHHISSASETNTTLAHIDNKHSSDSAKRKDDKSSSLLSSHTVSPPRTEHSHSSGNRLDTEPFMKSPKESTPIKKEDGFPPPYPRPSLFAQMTPEMAKVISPLKDLSESRKSDINYRQGRTDKASIKKTLPPLKLPQLDDSLNNHQIEGIQCEVETILKEMTNPIDPLLTAIQTPSKGGEPAKFPFPAQQGKESHVSQLFTHSKYILFSSIRTQAHDLSADLLISDDDSEDEKAVEGRHTVTETTTTAMRHSPATRPRSPSSSNSGSSSSESEDESSSGSDSDSESSSSDNASPSPSPLQKERKWCLAPFFSAAAVQKTKASPGSASQNNKYHPKPGIISSNSSNREAVSAPRNSPSKLLECGDSSNGFDTRDFSDTEQQGFDPGGGLNDLDQVEKNKPNGLIKLKVKVPSKTISKGKSPGKASTSKSNVKSAANKSGKKMSSIKKSSVEKAAEGGCGSKTTPVKGKTKDSKGKTNKQTTKSHEKKTDVKPKTPKQSTPRSDKPSTPKQSDKKSKKPTASSTKGEKYYKSKAFVSDDSDSDSDASIDVVNTSSPDKSLQNTSIKSLSSSSSSSLTMTPSHTKCSKSTTPSKTKTKDKSSSGKKSSEKAKVEINTGLKVVISEIGKDVALPEPLLSPIQNEDFRHMPTLTPTKPFLSSSACQQLSKIEYVNGIPSLVVKLDLSLIAKVPTKVSVKKEIEESTSFSGNPPIITSSAVEEKPPKLKKIPKRKQEQRKDDKPDCATETKKIKKEHDIISKSPTIEKPEPENKEIGVKAEDSHEWDRKHPRRLSERRSSNTSIQSTNSVKKEKDSPPRKKTKRDHSIGDTKHDNKLKRRDWDTPEIRTITSESPKAVGLTSAHQSNGHKAGNDWSAIAGGVHLDGPERRHQERKPIKTEFDETQYPADHYCAEAKELKHAADVQVDKIAKALTYVDAVLSFIKCSNAIETDSESRSSPFNMYSETSDLIKYIMRYTVNHGLDTGGIDKKLAVLCMRCQALLCNKMFKLKKDNAMKFSKILTDHFKTPTKPTNAQAPSPYQPNWNANFVESGFFIQGYLTYILHDVQDKPK</sequence>